<proteinExistence type="predicted"/>
<evidence type="ECO:0000313" key="1">
    <source>
        <dbReference type="EMBL" id="MBW82743.1"/>
    </source>
</evidence>
<reference evidence="1" key="1">
    <citation type="submission" date="2018-02" db="EMBL/GenBank/DDBJ databases">
        <title>Rhizophora mucronata_Transcriptome.</title>
        <authorList>
            <person name="Meera S.P."/>
            <person name="Sreeshan A."/>
            <person name="Augustine A."/>
        </authorList>
    </citation>
    <scope>NUCLEOTIDE SEQUENCE</scope>
    <source>
        <tissue evidence="1">Leaf</tissue>
    </source>
</reference>
<dbReference type="EMBL" id="GGEC01002260">
    <property type="protein sequence ID" value="MBW82743.1"/>
    <property type="molecule type" value="Transcribed_RNA"/>
</dbReference>
<name>A0A2P2IND7_RHIMU</name>
<dbReference type="AlphaFoldDB" id="A0A2P2IND7"/>
<organism evidence="1">
    <name type="scientific">Rhizophora mucronata</name>
    <name type="common">Asiatic mangrove</name>
    <dbReference type="NCBI Taxonomy" id="61149"/>
    <lineage>
        <taxon>Eukaryota</taxon>
        <taxon>Viridiplantae</taxon>
        <taxon>Streptophyta</taxon>
        <taxon>Embryophyta</taxon>
        <taxon>Tracheophyta</taxon>
        <taxon>Spermatophyta</taxon>
        <taxon>Magnoliopsida</taxon>
        <taxon>eudicotyledons</taxon>
        <taxon>Gunneridae</taxon>
        <taxon>Pentapetalae</taxon>
        <taxon>rosids</taxon>
        <taxon>fabids</taxon>
        <taxon>Malpighiales</taxon>
        <taxon>Rhizophoraceae</taxon>
        <taxon>Rhizophora</taxon>
    </lineage>
</organism>
<sequence length="22" mass="2590">MQQVLLGTAAIRVRNTWNNLQY</sequence>
<accession>A0A2P2IND7</accession>
<protein>
    <submittedName>
        <fullName evidence="1">Uncharacterized protein</fullName>
    </submittedName>
</protein>